<keyword evidence="5" id="KW-1015">Disulfide bond</keyword>
<evidence type="ECO:0000256" key="4">
    <source>
        <dbReference type="ARBA" id="ARBA00022801"/>
    </source>
</evidence>
<dbReference type="EC" id="3.1.1.74" evidence="2"/>
<keyword evidence="4" id="KW-0378">Hydrolase</keyword>
<evidence type="ECO:0000256" key="6">
    <source>
        <dbReference type="ARBA" id="ARBA00034045"/>
    </source>
</evidence>
<accession>A0AAD7EGX2</accession>
<dbReference type="Proteomes" id="UP001218218">
    <property type="component" value="Unassembled WGS sequence"/>
</dbReference>
<sequence>IVPVGYSQGAQLVHNSVRLLSAAVLERITALVTFGDPDRSQGIEGIPANDILIICHSDDIIYDGSLFL</sequence>
<dbReference type="AlphaFoldDB" id="A0AAD7EGX2"/>
<feature type="non-terminal residue" evidence="7">
    <location>
        <position position="1"/>
    </location>
</feature>
<dbReference type="PANTHER" id="PTHR48250:SF2">
    <property type="entry name" value="CUTINASE"/>
    <property type="match status" value="1"/>
</dbReference>
<dbReference type="Gene3D" id="3.40.50.1820">
    <property type="entry name" value="alpha/beta hydrolase"/>
    <property type="match status" value="1"/>
</dbReference>
<comment type="caution">
    <text evidence="7">The sequence shown here is derived from an EMBL/GenBank/DDBJ whole genome shotgun (WGS) entry which is preliminary data.</text>
</comment>
<dbReference type="GO" id="GO:0050525">
    <property type="term" value="F:cutinase activity"/>
    <property type="evidence" value="ECO:0007669"/>
    <property type="project" value="UniProtKB-EC"/>
</dbReference>
<dbReference type="PANTHER" id="PTHR48250">
    <property type="entry name" value="CUTINASE 2-RELATED"/>
    <property type="match status" value="1"/>
</dbReference>
<dbReference type="SUPFAM" id="SSF53474">
    <property type="entry name" value="alpha/beta-Hydrolases"/>
    <property type="match status" value="1"/>
</dbReference>
<comment type="catalytic activity">
    <reaction evidence="6">
        <text>cutin + H2O = cutin monomers.</text>
        <dbReference type="EC" id="3.1.1.74"/>
    </reaction>
</comment>
<protein>
    <recommendedName>
        <fullName evidence="2">cutinase</fullName>
        <ecNumber evidence="2">3.1.1.74</ecNumber>
    </recommendedName>
</protein>
<name>A0AAD7EGX2_9AGAR</name>
<feature type="non-terminal residue" evidence="7">
    <location>
        <position position="68"/>
    </location>
</feature>
<evidence type="ECO:0000313" key="8">
    <source>
        <dbReference type="Proteomes" id="UP001218218"/>
    </source>
</evidence>
<evidence type="ECO:0000313" key="7">
    <source>
        <dbReference type="EMBL" id="KAJ7323887.1"/>
    </source>
</evidence>
<evidence type="ECO:0000256" key="1">
    <source>
        <dbReference type="ARBA" id="ARBA00007534"/>
    </source>
</evidence>
<dbReference type="GO" id="GO:0016052">
    <property type="term" value="P:carbohydrate catabolic process"/>
    <property type="evidence" value="ECO:0007669"/>
    <property type="project" value="TreeGrafter"/>
</dbReference>
<gene>
    <name evidence="7" type="ORF">DFH08DRAFT_673975</name>
</gene>
<evidence type="ECO:0000256" key="3">
    <source>
        <dbReference type="ARBA" id="ARBA00022729"/>
    </source>
</evidence>
<dbReference type="Pfam" id="PF01083">
    <property type="entry name" value="Cutinase"/>
    <property type="match status" value="1"/>
</dbReference>
<reference evidence="7" key="1">
    <citation type="submission" date="2023-03" db="EMBL/GenBank/DDBJ databases">
        <title>Massive genome expansion in bonnet fungi (Mycena s.s.) driven by repeated elements and novel gene families across ecological guilds.</title>
        <authorList>
            <consortium name="Lawrence Berkeley National Laboratory"/>
            <person name="Harder C.B."/>
            <person name="Miyauchi S."/>
            <person name="Viragh M."/>
            <person name="Kuo A."/>
            <person name="Thoen E."/>
            <person name="Andreopoulos B."/>
            <person name="Lu D."/>
            <person name="Skrede I."/>
            <person name="Drula E."/>
            <person name="Henrissat B."/>
            <person name="Morin E."/>
            <person name="Kohler A."/>
            <person name="Barry K."/>
            <person name="LaButti K."/>
            <person name="Morin E."/>
            <person name="Salamov A."/>
            <person name="Lipzen A."/>
            <person name="Mereny Z."/>
            <person name="Hegedus B."/>
            <person name="Baldrian P."/>
            <person name="Stursova M."/>
            <person name="Weitz H."/>
            <person name="Taylor A."/>
            <person name="Grigoriev I.V."/>
            <person name="Nagy L.G."/>
            <person name="Martin F."/>
            <person name="Kauserud H."/>
        </authorList>
    </citation>
    <scope>NUCLEOTIDE SEQUENCE</scope>
    <source>
        <strain evidence="7">CBHHK002</strain>
    </source>
</reference>
<dbReference type="InterPro" id="IPR011150">
    <property type="entry name" value="Cutinase_monf"/>
</dbReference>
<proteinExistence type="inferred from homology"/>
<organism evidence="7 8">
    <name type="scientific">Mycena albidolilacea</name>
    <dbReference type="NCBI Taxonomy" id="1033008"/>
    <lineage>
        <taxon>Eukaryota</taxon>
        <taxon>Fungi</taxon>
        <taxon>Dikarya</taxon>
        <taxon>Basidiomycota</taxon>
        <taxon>Agaricomycotina</taxon>
        <taxon>Agaricomycetes</taxon>
        <taxon>Agaricomycetidae</taxon>
        <taxon>Agaricales</taxon>
        <taxon>Marasmiineae</taxon>
        <taxon>Mycenaceae</taxon>
        <taxon>Mycena</taxon>
    </lineage>
</organism>
<keyword evidence="8" id="KW-1185">Reference proteome</keyword>
<comment type="similarity">
    <text evidence="1">Belongs to the cutinase family.</text>
</comment>
<evidence type="ECO:0000256" key="5">
    <source>
        <dbReference type="ARBA" id="ARBA00023157"/>
    </source>
</evidence>
<dbReference type="InterPro" id="IPR000675">
    <property type="entry name" value="Cutinase/axe"/>
</dbReference>
<dbReference type="GO" id="GO:0005576">
    <property type="term" value="C:extracellular region"/>
    <property type="evidence" value="ECO:0007669"/>
    <property type="project" value="InterPro"/>
</dbReference>
<dbReference type="EMBL" id="JARIHO010000045">
    <property type="protein sequence ID" value="KAJ7323887.1"/>
    <property type="molecule type" value="Genomic_DNA"/>
</dbReference>
<keyword evidence="3" id="KW-0732">Signal</keyword>
<dbReference type="InterPro" id="IPR029058">
    <property type="entry name" value="AB_hydrolase_fold"/>
</dbReference>
<evidence type="ECO:0000256" key="2">
    <source>
        <dbReference type="ARBA" id="ARBA00013095"/>
    </source>
</evidence>